<accession>A0ABU5HK64</accession>
<dbReference type="Proteomes" id="UP001291309">
    <property type="component" value="Unassembled WGS sequence"/>
</dbReference>
<sequence>MPKVTIEVPEGFEEVVRFLELTLQRAALGMDGTKGDLAAFDAVWQALHSDIDTAERQVAERYLHVVEPEDP</sequence>
<gene>
    <name evidence="1" type="ORF">SYV04_43380</name>
</gene>
<organism evidence="1 2">
    <name type="scientific">Hyalangium rubrum</name>
    <dbReference type="NCBI Taxonomy" id="3103134"/>
    <lineage>
        <taxon>Bacteria</taxon>
        <taxon>Pseudomonadati</taxon>
        <taxon>Myxococcota</taxon>
        <taxon>Myxococcia</taxon>
        <taxon>Myxococcales</taxon>
        <taxon>Cystobacterineae</taxon>
        <taxon>Archangiaceae</taxon>
        <taxon>Hyalangium</taxon>
    </lineage>
</organism>
<dbReference type="RefSeq" id="WP_321552019.1">
    <property type="nucleotide sequence ID" value="NZ_JAXIVS010000032.1"/>
</dbReference>
<comment type="caution">
    <text evidence="1">The sequence shown here is derived from an EMBL/GenBank/DDBJ whole genome shotgun (WGS) entry which is preliminary data.</text>
</comment>
<reference evidence="1 2" key="1">
    <citation type="submission" date="2023-12" db="EMBL/GenBank/DDBJ databases">
        <title>the genome sequence of Hyalangium sp. s54d21.</title>
        <authorList>
            <person name="Zhang X."/>
        </authorList>
    </citation>
    <scope>NUCLEOTIDE SEQUENCE [LARGE SCALE GENOMIC DNA]</scope>
    <source>
        <strain evidence="2">s54d21</strain>
    </source>
</reference>
<evidence type="ECO:0000313" key="2">
    <source>
        <dbReference type="Proteomes" id="UP001291309"/>
    </source>
</evidence>
<protein>
    <submittedName>
        <fullName evidence="1">Uncharacterized protein</fullName>
    </submittedName>
</protein>
<name>A0ABU5HK64_9BACT</name>
<evidence type="ECO:0000313" key="1">
    <source>
        <dbReference type="EMBL" id="MDY7233309.1"/>
    </source>
</evidence>
<keyword evidence="2" id="KW-1185">Reference proteome</keyword>
<proteinExistence type="predicted"/>
<dbReference type="EMBL" id="JAXIVS010000032">
    <property type="protein sequence ID" value="MDY7233309.1"/>
    <property type="molecule type" value="Genomic_DNA"/>
</dbReference>